<organism evidence="2 3">
    <name type="scientific">Candidatus Doudnabacteria bacterium Gr01-1014_77</name>
    <dbReference type="NCBI Taxonomy" id="2017133"/>
    <lineage>
        <taxon>Bacteria</taxon>
        <taxon>Candidatus Doudnaibacteriota</taxon>
    </lineage>
</organism>
<evidence type="ECO:0000313" key="3">
    <source>
        <dbReference type="Proteomes" id="UP000319613"/>
    </source>
</evidence>
<evidence type="ECO:0000256" key="1">
    <source>
        <dbReference type="SAM" id="Phobius"/>
    </source>
</evidence>
<dbReference type="Proteomes" id="UP000319613">
    <property type="component" value="Unassembled WGS sequence"/>
</dbReference>
<dbReference type="Gene3D" id="3.30.70.60">
    <property type="match status" value="1"/>
</dbReference>
<accession>A0A554JDH6</accession>
<reference evidence="2 3" key="1">
    <citation type="submission" date="2017-07" db="EMBL/GenBank/DDBJ databases">
        <title>Mechanisms for carbon and nitrogen cycling indicate functional differentiation within the Candidate Phyla Radiation.</title>
        <authorList>
            <person name="Danczak R.E."/>
            <person name="Johnston M.D."/>
            <person name="Kenah C."/>
            <person name="Slattery M."/>
            <person name="Wrighton K.C."/>
            <person name="Wilkins M.J."/>
        </authorList>
    </citation>
    <scope>NUCLEOTIDE SEQUENCE [LARGE SCALE GENOMIC DNA]</scope>
    <source>
        <strain evidence="2">Gr01-1014_77</strain>
    </source>
</reference>
<proteinExistence type="predicted"/>
<sequence>MLPLSNANSTKTNLATFAITLILTILIAIFLLFPKYGTYKAAKDAMSNAQSSLDSTLDKQKTIDGLIEKMKSDSEELQRVDYAIPDKPDISTVYALIETQAKAAALSLGATQAVDLTDQIDTSTIVGVGNGTSMTPGAKTQQNKLPSATLGAIDVNFTVTGSLEGYVSMLQGIQRSLRLFDIQSIDLTSDSEKKVITFKTTLRTYYQK</sequence>
<keyword evidence="1" id="KW-1133">Transmembrane helix</keyword>
<protein>
    <recommendedName>
        <fullName evidence="4">Type IV pilus assembly protein PilO</fullName>
    </recommendedName>
</protein>
<comment type="caution">
    <text evidence="2">The sequence shown here is derived from an EMBL/GenBank/DDBJ whole genome shotgun (WGS) entry which is preliminary data.</text>
</comment>
<feature type="transmembrane region" description="Helical" evidence="1">
    <location>
        <begin position="12"/>
        <end position="33"/>
    </location>
</feature>
<dbReference type="AlphaFoldDB" id="A0A554JDH6"/>
<keyword evidence="1" id="KW-0812">Transmembrane</keyword>
<evidence type="ECO:0000313" key="2">
    <source>
        <dbReference type="EMBL" id="TSC66436.1"/>
    </source>
</evidence>
<evidence type="ECO:0008006" key="4">
    <source>
        <dbReference type="Google" id="ProtNLM"/>
    </source>
</evidence>
<keyword evidence="1" id="KW-0472">Membrane</keyword>
<name>A0A554JDH6_9BACT</name>
<gene>
    <name evidence="2" type="ORF">G01um101477_93</name>
</gene>
<dbReference type="InterPro" id="IPR014717">
    <property type="entry name" value="Transl_elong_EF1B/ribsomal_bS6"/>
</dbReference>
<dbReference type="EMBL" id="VMFF01000005">
    <property type="protein sequence ID" value="TSC66436.1"/>
    <property type="molecule type" value="Genomic_DNA"/>
</dbReference>